<dbReference type="GO" id="GO:0005576">
    <property type="term" value="C:extracellular region"/>
    <property type="evidence" value="ECO:0007669"/>
    <property type="project" value="UniProtKB-SubCell"/>
</dbReference>
<dbReference type="OMA" id="ISGEIRC"/>
<organism evidence="5 6">
    <name type="scientific">Pygocentrus nattereri</name>
    <name type="common">Red-bellied piranha</name>
    <dbReference type="NCBI Taxonomy" id="42514"/>
    <lineage>
        <taxon>Eukaryota</taxon>
        <taxon>Metazoa</taxon>
        <taxon>Chordata</taxon>
        <taxon>Craniata</taxon>
        <taxon>Vertebrata</taxon>
        <taxon>Euteleostomi</taxon>
        <taxon>Actinopterygii</taxon>
        <taxon>Neopterygii</taxon>
        <taxon>Teleostei</taxon>
        <taxon>Ostariophysi</taxon>
        <taxon>Characiformes</taxon>
        <taxon>Characoidei</taxon>
        <taxon>Pygocentrus</taxon>
    </lineage>
</organism>
<dbReference type="AlphaFoldDB" id="A0A3B4D2B3"/>
<keyword evidence="6" id="KW-1185">Reference proteome</keyword>
<dbReference type="PANTHER" id="PTHR20914">
    <property type="entry name" value="LY6/PLAUR DOMAIN-CONTAINING PROTEIN 8"/>
    <property type="match status" value="1"/>
</dbReference>
<accession>A0A3B4D2B3</accession>
<reference evidence="5 6" key="1">
    <citation type="submission" date="2020-10" db="EMBL/GenBank/DDBJ databases">
        <title>Pygocentrus nattereri (red-bellied piranha) genome, fPygNat1, primary haplotype.</title>
        <authorList>
            <person name="Myers G."/>
            <person name="Meyer A."/>
            <person name="Karagic N."/>
            <person name="Pippel M."/>
            <person name="Winkler S."/>
            <person name="Tracey A."/>
            <person name="Wood J."/>
            <person name="Formenti G."/>
            <person name="Howe K."/>
            <person name="Fedrigo O."/>
            <person name="Jarvis E.D."/>
        </authorList>
    </citation>
    <scope>NUCLEOTIDE SEQUENCE [LARGE SCALE GENOMIC DNA]</scope>
</reference>
<evidence type="ECO:0000313" key="6">
    <source>
        <dbReference type="Proteomes" id="UP001501920"/>
    </source>
</evidence>
<dbReference type="Pfam" id="PF00021">
    <property type="entry name" value="UPAR_LY6"/>
    <property type="match status" value="2"/>
</dbReference>
<name>A0A3B4D2B3_PYGNA</name>
<reference evidence="5" key="3">
    <citation type="submission" date="2025-09" db="UniProtKB">
        <authorList>
            <consortium name="Ensembl"/>
        </authorList>
    </citation>
    <scope>IDENTIFICATION</scope>
</reference>
<evidence type="ECO:0000313" key="5">
    <source>
        <dbReference type="Ensembl" id="ENSPNAP00000017700.1"/>
    </source>
</evidence>
<evidence type="ECO:0000256" key="2">
    <source>
        <dbReference type="ARBA" id="ARBA00022525"/>
    </source>
</evidence>
<feature type="domain" description="UPAR/Ly6" evidence="4">
    <location>
        <begin position="20"/>
        <end position="97"/>
    </location>
</feature>
<feature type="signal peptide" evidence="3">
    <location>
        <begin position="1"/>
        <end position="20"/>
    </location>
</feature>
<reference evidence="5" key="2">
    <citation type="submission" date="2025-08" db="UniProtKB">
        <authorList>
            <consortium name="Ensembl"/>
        </authorList>
    </citation>
    <scope>IDENTIFICATION</scope>
</reference>
<dbReference type="InterPro" id="IPR016054">
    <property type="entry name" value="LY6_UPA_recep-like"/>
</dbReference>
<dbReference type="SUPFAM" id="SSF57302">
    <property type="entry name" value="Snake toxin-like"/>
    <property type="match status" value="2"/>
</dbReference>
<dbReference type="Ensembl" id="ENSPNAT00000038642.2">
    <property type="protein sequence ID" value="ENSPNAP00000017700.1"/>
    <property type="gene ID" value="ENSPNAG00000023988.2"/>
</dbReference>
<evidence type="ECO:0000256" key="1">
    <source>
        <dbReference type="ARBA" id="ARBA00004613"/>
    </source>
</evidence>
<feature type="chain" id="PRO_5017196596" description="UPAR/Ly6 domain-containing protein" evidence="3">
    <location>
        <begin position="21"/>
        <end position="206"/>
    </location>
</feature>
<feature type="domain" description="UPAR/Ly6" evidence="4">
    <location>
        <begin position="115"/>
        <end position="184"/>
    </location>
</feature>
<dbReference type="STRING" id="42514.ENSPNAP00000017700"/>
<dbReference type="GeneID" id="108410476"/>
<dbReference type="OrthoDB" id="5945173at2759"/>
<dbReference type="RefSeq" id="XP_017537051.1">
    <property type="nucleotide sequence ID" value="XM_017681562.2"/>
</dbReference>
<keyword evidence="3" id="KW-0732">Signal</keyword>
<evidence type="ECO:0000256" key="3">
    <source>
        <dbReference type="SAM" id="SignalP"/>
    </source>
</evidence>
<keyword evidence="2" id="KW-0964">Secreted</keyword>
<protein>
    <recommendedName>
        <fullName evidence="4">UPAR/Ly6 domain-containing protein</fullName>
    </recommendedName>
</protein>
<sequence>MVDMKVVLVLVSLFFTKAIALECYSCRGESAQTCNSYEYCPHECNNFAATLSAGGVHIEQIMSSCLPPAFCVTGRINTGFLKATVNSRCCKTDRCNGQVLPVLPKQAPSGKKCCANSDCSETVKCEGDEDHCIKGSVPLDVQFPTKVSLTGCASKSICDGLLSLRQFFNVSADIKCCEGNLCNTAISINLGLLIMLGSLLTSILFL</sequence>
<dbReference type="InterPro" id="IPR050918">
    <property type="entry name" value="CNF-like_PLA2_Inhibitor"/>
</dbReference>
<comment type="subcellular location">
    <subcellularLocation>
        <location evidence="1">Secreted</location>
    </subcellularLocation>
</comment>
<dbReference type="PANTHER" id="PTHR20914:SF9">
    <property type="entry name" value="COILED, ISOFORM A"/>
    <property type="match status" value="1"/>
</dbReference>
<dbReference type="InterPro" id="IPR045860">
    <property type="entry name" value="Snake_toxin-like_sf"/>
</dbReference>
<dbReference type="Gene3D" id="2.10.60.10">
    <property type="entry name" value="CD59"/>
    <property type="match status" value="2"/>
</dbReference>
<proteinExistence type="predicted"/>
<dbReference type="Proteomes" id="UP001501920">
    <property type="component" value="Chromosome 9"/>
</dbReference>
<dbReference type="GeneTree" id="ENSGT00940000163304"/>
<evidence type="ECO:0000259" key="4">
    <source>
        <dbReference type="Pfam" id="PF00021"/>
    </source>
</evidence>